<keyword evidence="4 8" id="KW-0822">Tryptophan biosynthesis</keyword>
<proteinExistence type="inferred from homology"/>
<comment type="pathway">
    <text evidence="1 8">Amino-acid biosynthesis; L-tryptophan biosynthesis; L-tryptophan from chorismate: step 5/5.</text>
</comment>
<dbReference type="InterPro" id="IPR013785">
    <property type="entry name" value="Aldolase_TIM"/>
</dbReference>
<evidence type="ECO:0000256" key="3">
    <source>
        <dbReference type="ARBA" id="ARBA00022605"/>
    </source>
</evidence>
<comment type="subunit">
    <text evidence="2 8">Tetramer of two alpha and two beta chains.</text>
</comment>
<evidence type="ECO:0000256" key="6">
    <source>
        <dbReference type="ARBA" id="ARBA00023239"/>
    </source>
</evidence>
<feature type="active site" description="Proton acceptor" evidence="8">
    <location>
        <position position="48"/>
    </location>
</feature>
<sequence length="252" mass="27510">MNINDVLNKLRETGRKAFVPYIMAGDGGMEKLKENIRFLDEAGASILEIGIPFSDPVADGPTIQRAGKRALDNGTTLEGIFQALTEVRQQVEVPFVLMTYLNPVLAFGVERFVERCQGAGVSGIIVPDLPYEEKSIVSDALERVGIALIPLVTLTSPLERIAKITEEAQGFIYAVTVTGVTGARRDFAQSQFDYLRRVKEVAHLPVLAGFGISTPEQVREMGDVCDGVVVGSRIIELLEQGRYGEIRELIGS</sequence>
<dbReference type="NCBIfam" id="TIGR00262">
    <property type="entry name" value="trpA"/>
    <property type="match status" value="1"/>
</dbReference>
<evidence type="ECO:0000256" key="5">
    <source>
        <dbReference type="ARBA" id="ARBA00023141"/>
    </source>
</evidence>
<evidence type="ECO:0000256" key="8">
    <source>
        <dbReference type="HAMAP-Rule" id="MF_00131"/>
    </source>
</evidence>
<name>A0ABT6H8F4_9BACI</name>
<accession>A0ABT6H8F4</accession>
<evidence type="ECO:0000256" key="4">
    <source>
        <dbReference type="ARBA" id="ARBA00022822"/>
    </source>
</evidence>
<comment type="similarity">
    <text evidence="8 9">Belongs to the TrpA family.</text>
</comment>
<dbReference type="InterPro" id="IPR018204">
    <property type="entry name" value="Trp_synthase_alpha_AS"/>
</dbReference>
<evidence type="ECO:0000256" key="1">
    <source>
        <dbReference type="ARBA" id="ARBA00004733"/>
    </source>
</evidence>
<comment type="catalytic activity">
    <reaction evidence="7 8">
        <text>(1S,2R)-1-C-(indol-3-yl)glycerol 3-phosphate + L-serine = D-glyceraldehyde 3-phosphate + L-tryptophan + H2O</text>
        <dbReference type="Rhea" id="RHEA:10532"/>
        <dbReference type="ChEBI" id="CHEBI:15377"/>
        <dbReference type="ChEBI" id="CHEBI:33384"/>
        <dbReference type="ChEBI" id="CHEBI:57912"/>
        <dbReference type="ChEBI" id="CHEBI:58866"/>
        <dbReference type="ChEBI" id="CHEBI:59776"/>
        <dbReference type="EC" id="4.2.1.20"/>
    </reaction>
</comment>
<keyword evidence="5 8" id="KW-0057">Aromatic amino acid biosynthesis</keyword>
<dbReference type="CDD" id="cd04724">
    <property type="entry name" value="Tryptophan_synthase_alpha"/>
    <property type="match status" value="1"/>
</dbReference>
<dbReference type="PANTHER" id="PTHR43406">
    <property type="entry name" value="TRYPTOPHAN SYNTHASE, ALPHA CHAIN"/>
    <property type="match status" value="1"/>
</dbReference>
<dbReference type="Gene3D" id="3.20.20.70">
    <property type="entry name" value="Aldolase class I"/>
    <property type="match status" value="1"/>
</dbReference>
<dbReference type="SUPFAM" id="SSF51366">
    <property type="entry name" value="Ribulose-phoshate binding barrel"/>
    <property type="match status" value="1"/>
</dbReference>
<dbReference type="RefSeq" id="WP_124565321.1">
    <property type="nucleotide sequence ID" value="NZ_JARRRY010000024.1"/>
</dbReference>
<evidence type="ECO:0000256" key="9">
    <source>
        <dbReference type="RuleBase" id="RU003662"/>
    </source>
</evidence>
<keyword evidence="3 8" id="KW-0028">Amino-acid biosynthesis</keyword>
<comment type="function">
    <text evidence="8">The alpha subunit is responsible for the aldol cleavage of indoleglycerol phosphate to indole and glyceraldehyde 3-phosphate.</text>
</comment>
<dbReference type="Proteomes" id="UP001218246">
    <property type="component" value="Unassembled WGS sequence"/>
</dbReference>
<dbReference type="PANTHER" id="PTHR43406:SF1">
    <property type="entry name" value="TRYPTOPHAN SYNTHASE ALPHA CHAIN, CHLOROPLASTIC"/>
    <property type="match status" value="1"/>
</dbReference>
<protein>
    <recommendedName>
        <fullName evidence="8">Tryptophan synthase alpha chain</fullName>
        <ecNumber evidence="8">4.2.1.20</ecNumber>
    </recommendedName>
</protein>
<dbReference type="PROSITE" id="PS00167">
    <property type="entry name" value="TRP_SYNTHASE_ALPHA"/>
    <property type="match status" value="1"/>
</dbReference>
<organism evidence="10 11">
    <name type="scientific">Ectobacillus antri</name>
    <dbReference type="NCBI Taxonomy" id="2486280"/>
    <lineage>
        <taxon>Bacteria</taxon>
        <taxon>Bacillati</taxon>
        <taxon>Bacillota</taxon>
        <taxon>Bacilli</taxon>
        <taxon>Bacillales</taxon>
        <taxon>Bacillaceae</taxon>
        <taxon>Ectobacillus</taxon>
    </lineage>
</organism>
<dbReference type="GO" id="GO:0004834">
    <property type="term" value="F:tryptophan synthase activity"/>
    <property type="evidence" value="ECO:0007669"/>
    <property type="project" value="UniProtKB-EC"/>
</dbReference>
<evidence type="ECO:0000256" key="2">
    <source>
        <dbReference type="ARBA" id="ARBA00011270"/>
    </source>
</evidence>
<dbReference type="InterPro" id="IPR002028">
    <property type="entry name" value="Trp_synthase_suA"/>
</dbReference>
<dbReference type="EMBL" id="JARULN010000036">
    <property type="protein sequence ID" value="MDG5755597.1"/>
    <property type="molecule type" value="Genomic_DNA"/>
</dbReference>
<evidence type="ECO:0000256" key="7">
    <source>
        <dbReference type="ARBA" id="ARBA00049047"/>
    </source>
</evidence>
<evidence type="ECO:0000313" key="11">
    <source>
        <dbReference type="Proteomes" id="UP001218246"/>
    </source>
</evidence>
<dbReference type="HAMAP" id="MF_00131">
    <property type="entry name" value="Trp_synth_alpha"/>
    <property type="match status" value="1"/>
</dbReference>
<keyword evidence="11" id="KW-1185">Reference proteome</keyword>
<reference evidence="10 11" key="1">
    <citation type="submission" date="2023-04" db="EMBL/GenBank/DDBJ databases">
        <title>Ectobacillus antri isolated from activated sludge.</title>
        <authorList>
            <person name="Yan P."/>
            <person name="Liu X."/>
        </authorList>
    </citation>
    <scope>NUCLEOTIDE SEQUENCE [LARGE SCALE GENOMIC DNA]</scope>
    <source>
        <strain evidence="10 11">C18H</strain>
    </source>
</reference>
<evidence type="ECO:0000313" key="10">
    <source>
        <dbReference type="EMBL" id="MDG5755597.1"/>
    </source>
</evidence>
<dbReference type="EC" id="4.2.1.20" evidence="8"/>
<keyword evidence="6 8" id="KW-0456">Lyase</keyword>
<feature type="active site" description="Proton acceptor" evidence="8">
    <location>
        <position position="59"/>
    </location>
</feature>
<comment type="caution">
    <text evidence="10">The sequence shown here is derived from an EMBL/GenBank/DDBJ whole genome shotgun (WGS) entry which is preliminary data.</text>
</comment>
<dbReference type="Pfam" id="PF00290">
    <property type="entry name" value="Trp_syntA"/>
    <property type="match status" value="1"/>
</dbReference>
<gene>
    <name evidence="8 10" type="primary">trpA</name>
    <name evidence="10" type="ORF">P6P90_17040</name>
</gene>
<dbReference type="InterPro" id="IPR011060">
    <property type="entry name" value="RibuloseP-bd_barrel"/>
</dbReference>